<evidence type="ECO:0000256" key="7">
    <source>
        <dbReference type="ARBA" id="ARBA00048169"/>
    </source>
</evidence>
<evidence type="ECO:0000256" key="2">
    <source>
        <dbReference type="ARBA" id="ARBA00004735"/>
    </source>
</evidence>
<accession>A0A841JWJ6</accession>
<dbReference type="HAMAP" id="MF_00260">
    <property type="entry name" value="Porphobil_deam"/>
    <property type="match status" value="1"/>
</dbReference>
<evidence type="ECO:0000313" key="11">
    <source>
        <dbReference type="EMBL" id="MBB6143351.1"/>
    </source>
</evidence>
<protein>
    <recommendedName>
        <fullName evidence="8">Porphobilinogen deaminase</fullName>
        <shortName evidence="8">PBG</shortName>
        <ecNumber evidence="8">2.5.1.61</ecNumber>
    </recommendedName>
    <alternativeName>
        <fullName evidence="8">Hydroxymethylbilane synthase</fullName>
        <shortName evidence="8">HMBS</shortName>
    </alternativeName>
    <alternativeName>
        <fullName evidence="8">Pre-uroporphyrinogen synthase</fullName>
    </alternativeName>
</protein>
<dbReference type="EC" id="2.5.1.61" evidence="8"/>
<dbReference type="GO" id="GO:0006782">
    <property type="term" value="P:protoporphyrinogen IX biosynthetic process"/>
    <property type="evidence" value="ECO:0007669"/>
    <property type="project" value="UniProtKB-UniRule"/>
</dbReference>
<dbReference type="InterPro" id="IPR000860">
    <property type="entry name" value="HemC"/>
</dbReference>
<comment type="caution">
    <text evidence="11">The sequence shown here is derived from an EMBL/GenBank/DDBJ whole genome shotgun (WGS) entry which is preliminary data.</text>
</comment>
<keyword evidence="12" id="KW-1185">Reference proteome</keyword>
<comment type="subunit">
    <text evidence="4 8">Monomer.</text>
</comment>
<reference evidence="11 12" key="1">
    <citation type="submission" date="2020-08" db="EMBL/GenBank/DDBJ databases">
        <title>Genomic Encyclopedia of Type Strains, Phase IV (KMG-IV): sequencing the most valuable type-strain genomes for metagenomic binning, comparative biology and taxonomic classification.</title>
        <authorList>
            <person name="Goeker M."/>
        </authorList>
    </citation>
    <scope>NUCLEOTIDE SEQUENCE [LARGE SCALE GENOMIC DNA]</scope>
    <source>
        <strain evidence="11 12">DSM 103733</strain>
    </source>
</reference>
<dbReference type="InterPro" id="IPR022419">
    <property type="entry name" value="Porphobilin_deaminase_cofac_BS"/>
</dbReference>
<feature type="domain" description="Porphobilinogen deaminase N-terminal" evidence="9">
    <location>
        <begin position="14"/>
        <end position="223"/>
    </location>
</feature>
<comment type="catalytic activity">
    <reaction evidence="7 8">
        <text>4 porphobilinogen + H2O = hydroxymethylbilane + 4 NH4(+)</text>
        <dbReference type="Rhea" id="RHEA:13185"/>
        <dbReference type="ChEBI" id="CHEBI:15377"/>
        <dbReference type="ChEBI" id="CHEBI:28938"/>
        <dbReference type="ChEBI" id="CHEBI:57845"/>
        <dbReference type="ChEBI" id="CHEBI:58126"/>
        <dbReference type="EC" id="2.5.1.61"/>
    </reaction>
</comment>
<dbReference type="InterPro" id="IPR022418">
    <property type="entry name" value="Porphobilinogen_deaminase_C"/>
</dbReference>
<dbReference type="AlphaFoldDB" id="A0A841JWJ6"/>
<evidence type="ECO:0000313" key="12">
    <source>
        <dbReference type="Proteomes" id="UP000538666"/>
    </source>
</evidence>
<feature type="modified residue" description="S-(dipyrrolylmethanemethyl)cysteine" evidence="8">
    <location>
        <position position="252"/>
    </location>
</feature>
<dbReference type="InterPro" id="IPR022417">
    <property type="entry name" value="Porphobilin_deaminase_N"/>
</dbReference>
<evidence type="ECO:0000259" key="10">
    <source>
        <dbReference type="Pfam" id="PF03900"/>
    </source>
</evidence>
<dbReference type="PIRSF" id="PIRSF001438">
    <property type="entry name" value="4pyrrol_synth_OHMeBilane_synth"/>
    <property type="match status" value="1"/>
</dbReference>
<gene>
    <name evidence="8" type="primary">hemC</name>
    <name evidence="11" type="ORF">HNQ77_001295</name>
</gene>
<proteinExistence type="inferred from homology"/>
<dbReference type="InterPro" id="IPR036803">
    <property type="entry name" value="Porphobilinogen_deaminase_C_sf"/>
</dbReference>
<evidence type="ECO:0000259" key="9">
    <source>
        <dbReference type="Pfam" id="PF01379"/>
    </source>
</evidence>
<dbReference type="PANTHER" id="PTHR11557">
    <property type="entry name" value="PORPHOBILINOGEN DEAMINASE"/>
    <property type="match status" value="1"/>
</dbReference>
<dbReference type="RefSeq" id="WP_050062243.1">
    <property type="nucleotide sequence ID" value="NZ_JACHEK010000002.1"/>
</dbReference>
<dbReference type="GO" id="GO:0004418">
    <property type="term" value="F:hydroxymethylbilane synthase activity"/>
    <property type="evidence" value="ECO:0007669"/>
    <property type="project" value="UniProtKB-UniRule"/>
</dbReference>
<dbReference type="PANTHER" id="PTHR11557:SF0">
    <property type="entry name" value="PORPHOBILINOGEN DEAMINASE"/>
    <property type="match status" value="1"/>
</dbReference>
<dbReference type="OrthoDB" id="9810298at2"/>
<evidence type="ECO:0000256" key="1">
    <source>
        <dbReference type="ARBA" id="ARBA00002869"/>
    </source>
</evidence>
<keyword evidence="6 8" id="KW-0627">Porphyrin biosynthesis</keyword>
<dbReference type="FunFam" id="3.40.190.10:FF:000005">
    <property type="entry name" value="Porphobilinogen deaminase"/>
    <property type="match status" value="1"/>
</dbReference>
<feature type="domain" description="Porphobilinogen deaminase C-terminal" evidence="10">
    <location>
        <begin position="237"/>
        <end position="306"/>
    </location>
</feature>
<evidence type="ECO:0000256" key="6">
    <source>
        <dbReference type="ARBA" id="ARBA00023244"/>
    </source>
</evidence>
<dbReference type="PRINTS" id="PR00151">
    <property type="entry name" value="PORPHBDMNASE"/>
</dbReference>
<dbReference type="Pfam" id="PF03900">
    <property type="entry name" value="Porphobil_deamC"/>
    <property type="match status" value="1"/>
</dbReference>
<comment type="function">
    <text evidence="1 8">Tetrapolymerization of the monopyrrole PBG into the hydroxymethylbilane pre-uroporphyrinogen in several discrete steps.</text>
</comment>
<dbReference type="Pfam" id="PF01379">
    <property type="entry name" value="Porphobil_deam"/>
    <property type="match status" value="1"/>
</dbReference>
<organism evidence="11 12">
    <name type="scientific">Silvibacterium bohemicum</name>
    <dbReference type="NCBI Taxonomy" id="1577686"/>
    <lineage>
        <taxon>Bacteria</taxon>
        <taxon>Pseudomonadati</taxon>
        <taxon>Acidobacteriota</taxon>
        <taxon>Terriglobia</taxon>
        <taxon>Terriglobales</taxon>
        <taxon>Acidobacteriaceae</taxon>
        <taxon>Silvibacterium</taxon>
    </lineage>
</organism>
<keyword evidence="5 8" id="KW-0808">Transferase</keyword>
<comment type="similarity">
    <text evidence="3 8">Belongs to the HMBS family.</text>
</comment>
<dbReference type="Gene3D" id="3.40.190.10">
    <property type="entry name" value="Periplasmic binding protein-like II"/>
    <property type="match status" value="2"/>
</dbReference>
<name>A0A841JWJ6_9BACT</name>
<evidence type="ECO:0000256" key="5">
    <source>
        <dbReference type="ARBA" id="ARBA00022679"/>
    </source>
</evidence>
<dbReference type="CDD" id="cd13646">
    <property type="entry name" value="PBP2_EcHMBS_like"/>
    <property type="match status" value="1"/>
</dbReference>
<evidence type="ECO:0000256" key="4">
    <source>
        <dbReference type="ARBA" id="ARBA00011245"/>
    </source>
</evidence>
<comment type="pathway">
    <text evidence="2">Porphyrin-containing compound metabolism; protoporphyrin-IX biosynthesis; coproporphyrinogen-III from 5-aminolevulinate: step 2/4.</text>
</comment>
<dbReference type="Gene3D" id="3.30.160.40">
    <property type="entry name" value="Porphobilinogen deaminase, C-terminal domain"/>
    <property type="match status" value="1"/>
</dbReference>
<comment type="miscellaneous">
    <text evidence="8">The porphobilinogen subunits are added to the dipyrromethane group.</text>
</comment>
<dbReference type="SUPFAM" id="SSF53850">
    <property type="entry name" value="Periplasmic binding protein-like II"/>
    <property type="match status" value="1"/>
</dbReference>
<sequence length="329" mass="35319">MTDRNPPHSALCALRIGSRGSQLALWQAHHIADKLRARGHEVSIEIIRTTGDAMQHLTFAQVGVQTGSKGIFTKEIEEALLEKRIDLAVHSLKDLPTDLADPFTIAAIPVRADASDVFVSVKYETFASLPQGARVGTSSLRRQSQLRAQRRDLEYVEFRGNVDTRLRKLAEGQVEAIILAAAGLDRLERTEDLRERFPSLILCPAPGQGALAIEARAEDTATLEALAFLDDAATRFAVTAERATLAALGGGCQVPIGVHCWPISNGFDILGVVASPDGASILRAELDCRHDESPEALGKKLAAHLVEQGAGPILALIESPPLQTGVTTP</sequence>
<dbReference type="NCBIfam" id="TIGR00212">
    <property type="entry name" value="hemC"/>
    <property type="match status" value="1"/>
</dbReference>
<dbReference type="EMBL" id="JACHEK010000002">
    <property type="protein sequence ID" value="MBB6143351.1"/>
    <property type="molecule type" value="Genomic_DNA"/>
</dbReference>
<dbReference type="GO" id="GO:0005737">
    <property type="term" value="C:cytoplasm"/>
    <property type="evidence" value="ECO:0007669"/>
    <property type="project" value="UniProtKB-UniRule"/>
</dbReference>
<dbReference type="SUPFAM" id="SSF54782">
    <property type="entry name" value="Porphobilinogen deaminase (hydroxymethylbilane synthase), C-terminal domain"/>
    <property type="match status" value="1"/>
</dbReference>
<evidence type="ECO:0000256" key="3">
    <source>
        <dbReference type="ARBA" id="ARBA00005638"/>
    </source>
</evidence>
<dbReference type="Proteomes" id="UP000538666">
    <property type="component" value="Unassembled WGS sequence"/>
</dbReference>
<evidence type="ECO:0000256" key="8">
    <source>
        <dbReference type="HAMAP-Rule" id="MF_00260"/>
    </source>
</evidence>
<comment type="cofactor">
    <cofactor evidence="8">
        <name>dipyrromethane</name>
        <dbReference type="ChEBI" id="CHEBI:60342"/>
    </cofactor>
    <text evidence="8">Binds 1 dipyrromethane group covalently.</text>
</comment>
<dbReference type="PROSITE" id="PS00533">
    <property type="entry name" value="PORPHOBILINOGEN_DEAM"/>
    <property type="match status" value="1"/>
</dbReference>